<keyword evidence="6" id="KW-1185">Reference proteome</keyword>
<evidence type="ECO:0000256" key="2">
    <source>
        <dbReference type="ARBA" id="ARBA00023002"/>
    </source>
</evidence>
<comment type="similarity">
    <text evidence="1">Belongs to the short-chain dehydrogenases/reductases (SDR) family.</text>
</comment>
<accession>A0ABP8S0X8</accession>
<protein>
    <submittedName>
        <fullName evidence="5">SDR family oxidoreductase</fullName>
    </submittedName>
</protein>
<dbReference type="Proteomes" id="UP001501598">
    <property type="component" value="Unassembled WGS sequence"/>
</dbReference>
<organism evidence="5 6">
    <name type="scientific">Pseudonocardia xishanensis</name>
    <dbReference type="NCBI Taxonomy" id="630995"/>
    <lineage>
        <taxon>Bacteria</taxon>
        <taxon>Bacillati</taxon>
        <taxon>Actinomycetota</taxon>
        <taxon>Actinomycetes</taxon>
        <taxon>Pseudonocardiales</taxon>
        <taxon>Pseudonocardiaceae</taxon>
        <taxon>Pseudonocardia</taxon>
    </lineage>
</organism>
<keyword evidence="2" id="KW-0560">Oxidoreductase</keyword>
<evidence type="ECO:0000256" key="1">
    <source>
        <dbReference type="ARBA" id="ARBA00006484"/>
    </source>
</evidence>
<dbReference type="InterPro" id="IPR002347">
    <property type="entry name" value="SDR_fam"/>
</dbReference>
<comment type="caution">
    <text evidence="5">The sequence shown here is derived from an EMBL/GenBank/DDBJ whole genome shotgun (WGS) entry which is preliminary data.</text>
</comment>
<proteinExistence type="inferred from homology"/>
<feature type="domain" description="Ketoreductase" evidence="4">
    <location>
        <begin position="13"/>
        <end position="185"/>
    </location>
</feature>
<dbReference type="SUPFAM" id="SSF51735">
    <property type="entry name" value="NAD(P)-binding Rossmann-fold domains"/>
    <property type="match status" value="1"/>
</dbReference>
<dbReference type="SMART" id="SM00822">
    <property type="entry name" value="PKS_KR"/>
    <property type="match status" value="1"/>
</dbReference>
<name>A0ABP8S0X8_9PSEU</name>
<gene>
    <name evidence="5" type="ORF">GCM10023175_58910</name>
</gene>
<dbReference type="InterPro" id="IPR036291">
    <property type="entry name" value="NAD(P)-bd_dom_sf"/>
</dbReference>
<dbReference type="PROSITE" id="PS00061">
    <property type="entry name" value="ADH_SHORT"/>
    <property type="match status" value="1"/>
</dbReference>
<reference evidence="6" key="1">
    <citation type="journal article" date="2019" name="Int. J. Syst. Evol. Microbiol.">
        <title>The Global Catalogue of Microorganisms (GCM) 10K type strain sequencing project: providing services to taxonomists for standard genome sequencing and annotation.</title>
        <authorList>
            <consortium name="The Broad Institute Genomics Platform"/>
            <consortium name="The Broad Institute Genome Sequencing Center for Infectious Disease"/>
            <person name="Wu L."/>
            <person name="Ma J."/>
        </authorList>
    </citation>
    <scope>NUCLEOTIDE SEQUENCE [LARGE SCALE GENOMIC DNA]</scope>
    <source>
        <strain evidence="6">JCM 17906</strain>
    </source>
</reference>
<evidence type="ECO:0000313" key="6">
    <source>
        <dbReference type="Proteomes" id="UP001501598"/>
    </source>
</evidence>
<evidence type="ECO:0000313" key="5">
    <source>
        <dbReference type="EMBL" id="GAA4556515.1"/>
    </source>
</evidence>
<dbReference type="CDD" id="cd05233">
    <property type="entry name" value="SDR_c"/>
    <property type="match status" value="1"/>
</dbReference>
<keyword evidence="3" id="KW-0520">NAD</keyword>
<dbReference type="Pfam" id="PF13561">
    <property type="entry name" value="adh_short_C2"/>
    <property type="match status" value="1"/>
</dbReference>
<dbReference type="EMBL" id="BAABGT010000097">
    <property type="protein sequence ID" value="GAA4556515.1"/>
    <property type="molecule type" value="Genomic_DNA"/>
</dbReference>
<dbReference type="PRINTS" id="PR00081">
    <property type="entry name" value="GDHRDH"/>
</dbReference>
<evidence type="ECO:0000256" key="3">
    <source>
        <dbReference type="ARBA" id="ARBA00023027"/>
    </source>
</evidence>
<dbReference type="Gene3D" id="3.40.50.720">
    <property type="entry name" value="NAD(P)-binding Rossmann-like Domain"/>
    <property type="match status" value="1"/>
</dbReference>
<dbReference type="PRINTS" id="PR00080">
    <property type="entry name" value="SDRFAMILY"/>
</dbReference>
<dbReference type="RefSeq" id="WP_345425794.1">
    <property type="nucleotide sequence ID" value="NZ_BAABGT010000097.1"/>
</dbReference>
<dbReference type="InterPro" id="IPR057326">
    <property type="entry name" value="KR_dom"/>
</dbReference>
<sequence>MDATERTPEDDGRVAVVTGAAGGVGRALVDLLVDQGYAVVAEDVAPAVERYWSGGSVVPLRVDVTAPGSAEQAVATAEAEFGRLDLLVNNAARFLRKPIADSTDEDLDGVFAVNVGGAFRHARAAVEALARTRGSIVTVTSISGLVGMPNQSVYAMTKGALVQLTRQLAIELAPRGVRVNAVAPGAIDTDFIAEARGADPDPEATAAAVLARHPLGRISTPEDVARAIAFLASPAASGITGTIVSVDGGYVAQ</sequence>
<dbReference type="PANTHER" id="PTHR24321">
    <property type="entry name" value="DEHYDROGENASES, SHORT CHAIN"/>
    <property type="match status" value="1"/>
</dbReference>
<evidence type="ECO:0000259" key="4">
    <source>
        <dbReference type="SMART" id="SM00822"/>
    </source>
</evidence>
<dbReference type="InterPro" id="IPR020904">
    <property type="entry name" value="Sc_DH/Rdtase_CS"/>
</dbReference>
<dbReference type="PANTHER" id="PTHR24321:SF8">
    <property type="entry name" value="ESTRADIOL 17-BETA-DEHYDROGENASE 8-RELATED"/>
    <property type="match status" value="1"/>
</dbReference>